<dbReference type="InterPro" id="IPR000297">
    <property type="entry name" value="PPIase_PpiC"/>
</dbReference>
<dbReference type="Pfam" id="PF13616">
    <property type="entry name" value="Rotamase_3"/>
    <property type="match status" value="1"/>
</dbReference>
<dbReference type="InterPro" id="IPR046357">
    <property type="entry name" value="PPIase_dom_sf"/>
</dbReference>
<evidence type="ECO:0000256" key="2">
    <source>
        <dbReference type="SAM" id="SignalP"/>
    </source>
</evidence>
<comment type="caution">
    <text evidence="4">The sequence shown here is derived from an EMBL/GenBank/DDBJ whole genome shotgun (WGS) entry which is preliminary data.</text>
</comment>
<name>A0A4R1RMZ9_9FLAO</name>
<evidence type="ECO:0000313" key="5">
    <source>
        <dbReference type="Proteomes" id="UP000295455"/>
    </source>
</evidence>
<keyword evidence="5" id="KW-1185">Reference proteome</keyword>
<reference evidence="4 5" key="1">
    <citation type="submission" date="2019-03" db="EMBL/GenBank/DDBJ databases">
        <title>Genomic Encyclopedia of Type Strains, Phase IV (KMG-IV): sequencing the most valuable type-strain genomes for metagenomic binning, comparative biology and taxonomic classification.</title>
        <authorList>
            <person name="Goeker M."/>
        </authorList>
    </citation>
    <scope>NUCLEOTIDE SEQUENCE [LARGE SCALE GENOMIC DNA]</scope>
    <source>
        <strain evidence="4 5">DSM 18792</strain>
    </source>
</reference>
<evidence type="ECO:0000256" key="1">
    <source>
        <dbReference type="PROSITE-ProRule" id="PRU00278"/>
    </source>
</evidence>
<dbReference type="AlphaFoldDB" id="A0A4R1RMZ9"/>
<gene>
    <name evidence="4" type="ORF">EV196_102142</name>
</gene>
<dbReference type="RefSeq" id="WP_132215281.1">
    <property type="nucleotide sequence ID" value="NZ_OX156936.1"/>
</dbReference>
<feature type="domain" description="PpiC" evidence="3">
    <location>
        <begin position="94"/>
        <end position="166"/>
    </location>
</feature>
<dbReference type="OrthoDB" id="1348210at2"/>
<dbReference type="EMBL" id="SLUP01000002">
    <property type="protein sequence ID" value="TCL67586.1"/>
    <property type="molecule type" value="Genomic_DNA"/>
</dbReference>
<keyword evidence="2" id="KW-0732">Signal</keyword>
<keyword evidence="1" id="KW-0697">Rotamase</keyword>
<dbReference type="GO" id="GO:0003755">
    <property type="term" value="F:peptidyl-prolyl cis-trans isomerase activity"/>
    <property type="evidence" value="ECO:0007669"/>
    <property type="project" value="UniProtKB-KW"/>
</dbReference>
<dbReference type="SUPFAM" id="SSF54534">
    <property type="entry name" value="FKBP-like"/>
    <property type="match status" value="1"/>
</dbReference>
<accession>A0A4R1RMZ9</accession>
<proteinExistence type="predicted"/>
<feature type="signal peptide" evidence="2">
    <location>
        <begin position="1"/>
        <end position="19"/>
    </location>
</feature>
<evidence type="ECO:0000259" key="3">
    <source>
        <dbReference type="PROSITE" id="PS50198"/>
    </source>
</evidence>
<protein>
    <submittedName>
        <fullName evidence="4">Parvulin-like peptidyl-prolyl cis-trans isomerase protein</fullName>
    </submittedName>
</protein>
<keyword evidence="1 4" id="KW-0413">Isomerase</keyword>
<dbReference type="Proteomes" id="UP000295455">
    <property type="component" value="Unassembled WGS sequence"/>
</dbReference>
<organism evidence="4 5">
    <name type="scientific">Mariniflexile fucanivorans</name>
    <dbReference type="NCBI Taxonomy" id="264023"/>
    <lineage>
        <taxon>Bacteria</taxon>
        <taxon>Pseudomonadati</taxon>
        <taxon>Bacteroidota</taxon>
        <taxon>Flavobacteriia</taxon>
        <taxon>Flavobacteriales</taxon>
        <taxon>Flavobacteriaceae</taxon>
        <taxon>Mariniflexile</taxon>
    </lineage>
</organism>
<dbReference type="PROSITE" id="PS50198">
    <property type="entry name" value="PPIC_PPIASE_2"/>
    <property type="match status" value="1"/>
</dbReference>
<dbReference type="Gene3D" id="3.10.50.40">
    <property type="match status" value="1"/>
</dbReference>
<sequence length="214" mass="24716">MIKNLLFAATLCGSAFLNAQTSTEKELEFIETPEQIEAYLASNKSKENKLLTFNEEKHKTILAKELIALNTGSMKTVRNSYERIIYKVVEKTNKTYYRVSYIYLDGTKYGNIDDLNIFRSTLINEYKNSNAPFDFLAKRYSMDENANKGGDSGWFIEGELQPEFENEIINGDHSLDDIFTVDIPEKNKFYIILKTFEPKEISEIKVLKIVDKLD</sequence>
<evidence type="ECO:0000313" key="4">
    <source>
        <dbReference type="EMBL" id="TCL67586.1"/>
    </source>
</evidence>
<feature type="chain" id="PRO_5020211079" evidence="2">
    <location>
        <begin position="20"/>
        <end position="214"/>
    </location>
</feature>